<keyword evidence="4" id="KW-0963">Cytoplasm</keyword>
<comment type="subcellular location">
    <subcellularLocation>
        <location evidence="1">Cytoplasm</location>
    </subcellularLocation>
</comment>
<evidence type="ECO:0000313" key="14">
    <source>
        <dbReference type="EMBL" id="CAB4583431.1"/>
    </source>
</evidence>
<keyword evidence="8" id="KW-0949">S-adenosyl-L-methionine</keyword>
<keyword evidence="5" id="KW-0698">rRNA processing</keyword>
<dbReference type="EMBL" id="CAFAAD010000070">
    <property type="protein sequence ID" value="CAB4793751.1"/>
    <property type="molecule type" value="Genomic_DNA"/>
</dbReference>
<dbReference type="InterPro" id="IPR015947">
    <property type="entry name" value="PUA-like_sf"/>
</dbReference>
<accession>A0A6J5ZMZ7</accession>
<comment type="catalytic activity">
    <reaction evidence="10">
        <text>uridine(1498) in 16S rRNA + S-adenosyl-L-methionine = N(3)-methyluridine(1498) in 16S rRNA + S-adenosyl-L-homocysteine + H(+)</text>
        <dbReference type="Rhea" id="RHEA:42920"/>
        <dbReference type="Rhea" id="RHEA-COMP:10283"/>
        <dbReference type="Rhea" id="RHEA-COMP:10284"/>
        <dbReference type="ChEBI" id="CHEBI:15378"/>
        <dbReference type="ChEBI" id="CHEBI:57856"/>
        <dbReference type="ChEBI" id="CHEBI:59789"/>
        <dbReference type="ChEBI" id="CHEBI:65315"/>
        <dbReference type="ChEBI" id="CHEBI:74502"/>
        <dbReference type="EC" id="2.1.1.193"/>
    </reaction>
</comment>
<keyword evidence="6" id="KW-0489">Methyltransferase</keyword>
<comment type="similarity">
    <text evidence="2">Belongs to the RNA methyltransferase RsmE family.</text>
</comment>
<dbReference type="Gene3D" id="3.40.1280.10">
    <property type="match status" value="1"/>
</dbReference>
<evidence type="ECO:0000256" key="9">
    <source>
        <dbReference type="ARBA" id="ARBA00025699"/>
    </source>
</evidence>
<reference evidence="13" key="1">
    <citation type="submission" date="2020-05" db="EMBL/GenBank/DDBJ databases">
        <authorList>
            <person name="Chiriac C."/>
            <person name="Salcher M."/>
            <person name="Ghai R."/>
            <person name="Kavagutti S V."/>
        </authorList>
    </citation>
    <scope>NUCLEOTIDE SEQUENCE</scope>
</reference>
<evidence type="ECO:0000313" key="16">
    <source>
        <dbReference type="EMBL" id="CAB4956736.1"/>
    </source>
</evidence>
<evidence type="ECO:0000256" key="10">
    <source>
        <dbReference type="ARBA" id="ARBA00047944"/>
    </source>
</evidence>
<protein>
    <recommendedName>
        <fullName evidence="3">16S rRNA (uracil(1498)-N(3))-methyltransferase</fullName>
        <ecNumber evidence="3">2.1.1.193</ecNumber>
    </recommendedName>
</protein>
<evidence type="ECO:0000256" key="2">
    <source>
        <dbReference type="ARBA" id="ARBA00005528"/>
    </source>
</evidence>
<evidence type="ECO:0000256" key="8">
    <source>
        <dbReference type="ARBA" id="ARBA00022691"/>
    </source>
</evidence>
<dbReference type="SUPFAM" id="SSF75217">
    <property type="entry name" value="alpha/beta knot"/>
    <property type="match status" value="1"/>
</dbReference>
<evidence type="ECO:0000313" key="17">
    <source>
        <dbReference type="EMBL" id="CAB5075077.1"/>
    </source>
</evidence>
<evidence type="ECO:0000313" key="13">
    <source>
        <dbReference type="EMBL" id="CAB4342726.1"/>
    </source>
</evidence>
<evidence type="ECO:0000256" key="4">
    <source>
        <dbReference type="ARBA" id="ARBA00022490"/>
    </source>
</evidence>
<dbReference type="EMBL" id="CAESAL010000038">
    <property type="protein sequence ID" value="CAB4342726.1"/>
    <property type="molecule type" value="Genomic_DNA"/>
</dbReference>
<evidence type="ECO:0000256" key="6">
    <source>
        <dbReference type="ARBA" id="ARBA00022603"/>
    </source>
</evidence>
<gene>
    <name evidence="14" type="ORF">UFOPK1762_00810</name>
    <name evidence="15" type="ORF">UFOPK2969_01032</name>
    <name evidence="13" type="ORF">UFOPK3331_01149</name>
    <name evidence="16" type="ORF">UFOPK3785_01198</name>
    <name evidence="17" type="ORF">UFOPK4371_00428</name>
</gene>
<dbReference type="EMBL" id="CAFBRD010000014">
    <property type="protein sequence ID" value="CAB5075077.1"/>
    <property type="molecule type" value="Genomic_DNA"/>
</dbReference>
<dbReference type="SUPFAM" id="SSF88697">
    <property type="entry name" value="PUA domain-like"/>
    <property type="match status" value="1"/>
</dbReference>
<evidence type="ECO:0000256" key="1">
    <source>
        <dbReference type="ARBA" id="ARBA00004496"/>
    </source>
</evidence>
<dbReference type="NCBIfam" id="TIGR00046">
    <property type="entry name" value="RsmE family RNA methyltransferase"/>
    <property type="match status" value="1"/>
</dbReference>
<dbReference type="InterPro" id="IPR029028">
    <property type="entry name" value="Alpha/beta_knot_MTases"/>
</dbReference>
<dbReference type="CDD" id="cd18084">
    <property type="entry name" value="RsmE-like"/>
    <property type="match status" value="1"/>
</dbReference>
<evidence type="ECO:0000259" key="11">
    <source>
        <dbReference type="Pfam" id="PF04452"/>
    </source>
</evidence>
<dbReference type="PANTHER" id="PTHR30027">
    <property type="entry name" value="RIBOSOMAL RNA SMALL SUBUNIT METHYLTRANSFERASE E"/>
    <property type="match status" value="1"/>
</dbReference>
<evidence type="ECO:0000256" key="3">
    <source>
        <dbReference type="ARBA" id="ARBA00012328"/>
    </source>
</evidence>
<dbReference type="InterPro" id="IPR029026">
    <property type="entry name" value="tRNA_m1G_MTases_N"/>
</dbReference>
<dbReference type="EMBL" id="CAEZTY010000023">
    <property type="protein sequence ID" value="CAB4583431.1"/>
    <property type="molecule type" value="Genomic_DNA"/>
</dbReference>
<dbReference type="EC" id="2.1.1.193" evidence="3"/>
<sequence length="234" mass="25535">MALNSVELPDRPGGTAPHVIVDDVSAPMLSDEDLHHLEKVRRLRAGDLVSVTDGSGTWRWCEFRSSVLVPKSEIERVAKPEPVLTVGFALVKGSKPELVVQKLTELGIDVICPFVAERSVVRWDDSKIERQTERLTKVSREASMQSRRVWLPDVKPVAMFSDLVRNSGVVRADRGGEALSPRHTTVLIGPEGGWSNSEQETTPIVGIGQTVLRAETAAIAVGTLMVSLRDGLSL</sequence>
<dbReference type="Pfam" id="PF20260">
    <property type="entry name" value="PUA_4"/>
    <property type="match status" value="1"/>
</dbReference>
<feature type="domain" description="Ribosomal RNA small subunit methyltransferase E methyltransferase" evidence="11">
    <location>
        <begin position="81"/>
        <end position="224"/>
    </location>
</feature>
<proteinExistence type="inferred from homology"/>
<evidence type="ECO:0000259" key="12">
    <source>
        <dbReference type="Pfam" id="PF20260"/>
    </source>
</evidence>
<dbReference type="PANTHER" id="PTHR30027:SF3">
    <property type="entry name" value="16S RRNA (URACIL(1498)-N(3))-METHYLTRANSFERASE"/>
    <property type="match status" value="1"/>
</dbReference>
<dbReference type="AlphaFoldDB" id="A0A6J5ZMZ7"/>
<evidence type="ECO:0000256" key="5">
    <source>
        <dbReference type="ARBA" id="ARBA00022552"/>
    </source>
</evidence>
<dbReference type="GO" id="GO:0070475">
    <property type="term" value="P:rRNA base methylation"/>
    <property type="evidence" value="ECO:0007669"/>
    <property type="project" value="TreeGrafter"/>
</dbReference>
<comment type="function">
    <text evidence="9">Specifically methylates the N3 position of the uracil ring of uridine 1498 (m3U1498) in 16S rRNA. Acts on the fully assembled 30S ribosomal subunit.</text>
</comment>
<dbReference type="EMBL" id="CAFBNJ010000062">
    <property type="protein sequence ID" value="CAB4956736.1"/>
    <property type="molecule type" value="Genomic_DNA"/>
</dbReference>
<dbReference type="InterPro" id="IPR006700">
    <property type="entry name" value="RsmE"/>
</dbReference>
<dbReference type="GO" id="GO:0005737">
    <property type="term" value="C:cytoplasm"/>
    <property type="evidence" value="ECO:0007669"/>
    <property type="project" value="UniProtKB-SubCell"/>
</dbReference>
<dbReference type="Pfam" id="PF04452">
    <property type="entry name" value="Methyltrans_RNA"/>
    <property type="match status" value="1"/>
</dbReference>
<evidence type="ECO:0000256" key="7">
    <source>
        <dbReference type="ARBA" id="ARBA00022679"/>
    </source>
</evidence>
<dbReference type="InterPro" id="IPR046887">
    <property type="entry name" value="RsmE_PUA-like"/>
</dbReference>
<dbReference type="GO" id="GO:0070042">
    <property type="term" value="F:rRNA (uridine-N3-)-methyltransferase activity"/>
    <property type="evidence" value="ECO:0007669"/>
    <property type="project" value="TreeGrafter"/>
</dbReference>
<evidence type="ECO:0000313" key="15">
    <source>
        <dbReference type="EMBL" id="CAB4793751.1"/>
    </source>
</evidence>
<dbReference type="InterPro" id="IPR046886">
    <property type="entry name" value="RsmE_MTase_dom"/>
</dbReference>
<name>A0A6J5ZMZ7_9ZZZZ</name>
<organism evidence="13">
    <name type="scientific">freshwater metagenome</name>
    <dbReference type="NCBI Taxonomy" id="449393"/>
    <lineage>
        <taxon>unclassified sequences</taxon>
        <taxon>metagenomes</taxon>
        <taxon>ecological metagenomes</taxon>
    </lineage>
</organism>
<dbReference type="PIRSF" id="PIRSF015601">
    <property type="entry name" value="MTase_slr0722"/>
    <property type="match status" value="1"/>
</dbReference>
<keyword evidence="7" id="KW-0808">Transferase</keyword>
<feature type="domain" description="Ribosomal RNA small subunit methyltransferase E PUA-like" evidence="12">
    <location>
        <begin position="29"/>
        <end position="62"/>
    </location>
</feature>